<gene>
    <name evidence="1" type="ORF">K488DRAFT_47601</name>
</gene>
<dbReference type="Proteomes" id="UP000814128">
    <property type="component" value="Unassembled WGS sequence"/>
</dbReference>
<reference evidence="1" key="1">
    <citation type="submission" date="2021-02" db="EMBL/GenBank/DDBJ databases">
        <authorList>
            <consortium name="DOE Joint Genome Institute"/>
            <person name="Ahrendt S."/>
            <person name="Looney B.P."/>
            <person name="Miyauchi S."/>
            <person name="Morin E."/>
            <person name="Drula E."/>
            <person name="Courty P.E."/>
            <person name="Chicoki N."/>
            <person name="Fauchery L."/>
            <person name="Kohler A."/>
            <person name="Kuo A."/>
            <person name="Labutti K."/>
            <person name="Pangilinan J."/>
            <person name="Lipzen A."/>
            <person name="Riley R."/>
            <person name="Andreopoulos W."/>
            <person name="He G."/>
            <person name="Johnson J."/>
            <person name="Barry K.W."/>
            <person name="Grigoriev I.V."/>
            <person name="Nagy L."/>
            <person name="Hibbett D."/>
            <person name="Henrissat B."/>
            <person name="Matheny P.B."/>
            <person name="Labbe J."/>
            <person name="Martin F."/>
        </authorList>
    </citation>
    <scope>NUCLEOTIDE SEQUENCE</scope>
    <source>
        <strain evidence="1">EC-137</strain>
    </source>
</reference>
<protein>
    <submittedName>
        <fullName evidence="1">Uncharacterized protein</fullName>
    </submittedName>
</protein>
<comment type="caution">
    <text evidence="1">The sequence shown here is derived from an EMBL/GenBank/DDBJ whole genome shotgun (WGS) entry which is preliminary data.</text>
</comment>
<reference evidence="1" key="2">
    <citation type="journal article" date="2022" name="New Phytol.">
        <title>Evolutionary transition to the ectomycorrhizal habit in the genomes of a hyperdiverse lineage of mushroom-forming fungi.</title>
        <authorList>
            <person name="Looney B."/>
            <person name="Miyauchi S."/>
            <person name="Morin E."/>
            <person name="Drula E."/>
            <person name="Courty P.E."/>
            <person name="Kohler A."/>
            <person name="Kuo A."/>
            <person name="LaButti K."/>
            <person name="Pangilinan J."/>
            <person name="Lipzen A."/>
            <person name="Riley R."/>
            <person name="Andreopoulos W."/>
            <person name="He G."/>
            <person name="Johnson J."/>
            <person name="Nolan M."/>
            <person name="Tritt A."/>
            <person name="Barry K.W."/>
            <person name="Grigoriev I.V."/>
            <person name="Nagy L.G."/>
            <person name="Hibbett D."/>
            <person name="Henrissat B."/>
            <person name="Matheny P.B."/>
            <person name="Labbe J."/>
            <person name="Martin F.M."/>
        </authorList>
    </citation>
    <scope>NUCLEOTIDE SEQUENCE</scope>
    <source>
        <strain evidence="1">EC-137</strain>
    </source>
</reference>
<proteinExistence type="predicted"/>
<name>A0ACB8QP86_9AGAM</name>
<evidence type="ECO:0000313" key="1">
    <source>
        <dbReference type="EMBL" id="KAI0033505.1"/>
    </source>
</evidence>
<accession>A0ACB8QP86</accession>
<dbReference type="EMBL" id="MU273518">
    <property type="protein sequence ID" value="KAI0033505.1"/>
    <property type="molecule type" value="Genomic_DNA"/>
</dbReference>
<sequence>MVEREPLKAAIWVDDFYDYYNLALTGQLPNVIPNASTFALALRVYVTQGHPDEELAEEGASSSSSSTAPTKPFNVTILENIVKYGVDPTEVITDRSVPSDEIAGDMVRALIRATTYPDVEDRTTFREIALTLARAQQLGRHLQPDALDAVEPVIPVMVENKVCRVTLFVRSFLPVLNPAPQETEVQEVPFNLKVLRDHLEGASYFRRMLPSDQLARQYLLERSVLDIASERLKRVAEQIERLGMAPDVKDHNLQSWIWDWHQKLVERLKQDIRKVRREENRSVRGLPDQRGRVAPFLELLKVEKLSLITILEIIRLHGSGGVTDGMKTARALVSVGKAIELEYKAELSRKHGISVNVDPRRRGEVGPGSLQELHQRRIAARMMMEDAEEWATEWSQHIRVRVGAFLVYRLIEVATVMRRAKNERTGKWYEEEHPAFSHSYEYFRGCKLGTVRVASDISEAIARDNLRDTLHPRHLPMLVPPAPWVNWNSGGYLTIPSHVMRFKDSVEQKELLKKAISENKMDHIFAGLDALGATPWRINRDVFEVVLRVWNSGQRLGKIPPAQFEVPEPEKLAEMEYDPAAKAMWITRMKKWTQDKAANHSERCSVNYKIEIARAFLNDVFYLPHNLDFRGRAYPLPPHLNHIGNDLSRGLLLFAEGKPLGARGLRWLKIHLANLYGYDKATFDERVAFVDARIDEIRDSAKKPLEGRGWWMKADDPWQCLSTCMQLVNALDSADPLAYECPLPVHQDGTCNGLQHYAALGGDSRGAAQVNLDVAERPSDVYTYVADMVEKRIDEDLQSEHAKDRHFAEILAGKVARKVVKQTVMTTVYGVTFVGAREQIEKQLRDRGDVPAEDVYLASAYLARQVLRCIGDLFKGANEIMNWLTLSARMIAKSIPADRVQHAMKMEGPKGTWRHVKKRGVTSRVRKEQMGAVIWTTLMGLPVAQPYRKVKRKQIQTQLQSVFISDPNVPAEVNSQKQASAFPPNFIHSLDATHMLMTALACQDAGMTFAAVHDSYWTHACDIDPMSDIIRETFIRLHSTDVLALLEKEFRERYREHRVPVVSMRTASVLKSLGVLSGEAAEMMMEAPDGTVEALEADEESRIDLKELTEVSRRTKAETAEEEVEDAEEGPKMSAAELAEASRQLEGRFVKLVDLLPRLPQKGEFDVRKIRDSLYFFS</sequence>
<organism evidence="1 2">
    <name type="scientific">Vararia minispora EC-137</name>
    <dbReference type="NCBI Taxonomy" id="1314806"/>
    <lineage>
        <taxon>Eukaryota</taxon>
        <taxon>Fungi</taxon>
        <taxon>Dikarya</taxon>
        <taxon>Basidiomycota</taxon>
        <taxon>Agaricomycotina</taxon>
        <taxon>Agaricomycetes</taxon>
        <taxon>Russulales</taxon>
        <taxon>Lachnocladiaceae</taxon>
        <taxon>Vararia</taxon>
    </lineage>
</organism>
<keyword evidence="2" id="KW-1185">Reference proteome</keyword>
<evidence type="ECO:0000313" key="2">
    <source>
        <dbReference type="Proteomes" id="UP000814128"/>
    </source>
</evidence>